<dbReference type="PANTHER" id="PTHR12802:SF155">
    <property type="entry name" value="DEUBIQUITINASE MYSM1"/>
    <property type="match status" value="1"/>
</dbReference>
<feature type="domain" description="HTH myb-type" evidence="8">
    <location>
        <begin position="214"/>
        <end position="269"/>
    </location>
</feature>
<evidence type="ECO:0000259" key="6">
    <source>
        <dbReference type="PROSITE" id="PS50090"/>
    </source>
</evidence>
<evidence type="ECO:0000256" key="4">
    <source>
        <dbReference type="ARBA" id="ARBA00023242"/>
    </source>
</evidence>
<accession>A0A8T1U511</accession>
<evidence type="ECO:0000256" key="1">
    <source>
        <dbReference type="ARBA" id="ARBA00023015"/>
    </source>
</evidence>
<evidence type="ECO:0000313" key="9">
    <source>
        <dbReference type="EMBL" id="KAG6954119.1"/>
    </source>
</evidence>
<dbReference type="OrthoDB" id="118550at2759"/>
<evidence type="ECO:0000256" key="3">
    <source>
        <dbReference type="ARBA" id="ARBA00023163"/>
    </source>
</evidence>
<feature type="domain" description="SANT" evidence="7">
    <location>
        <begin position="222"/>
        <end position="269"/>
    </location>
</feature>
<dbReference type="InterPro" id="IPR006447">
    <property type="entry name" value="Myb_dom_plants"/>
</dbReference>
<keyword evidence="3" id="KW-0804">Transcription</keyword>
<dbReference type="AlphaFoldDB" id="A0A8T1U511"/>
<keyword evidence="1" id="KW-0805">Transcription regulation</keyword>
<dbReference type="GO" id="GO:0003677">
    <property type="term" value="F:DNA binding"/>
    <property type="evidence" value="ECO:0007669"/>
    <property type="project" value="UniProtKB-KW"/>
</dbReference>
<dbReference type="InterPro" id="IPR017930">
    <property type="entry name" value="Myb_dom"/>
</dbReference>
<reference evidence="9" key="1">
    <citation type="submission" date="2021-01" db="EMBL/GenBank/DDBJ databases">
        <title>Phytophthora aleatoria, a newly-described species from Pinus radiata is distinct from Phytophthora cactorum isolates based on comparative genomics.</title>
        <authorList>
            <person name="Mcdougal R."/>
            <person name="Panda P."/>
            <person name="Williams N."/>
            <person name="Studholme D.J."/>
        </authorList>
    </citation>
    <scope>NUCLEOTIDE SEQUENCE</scope>
    <source>
        <strain evidence="9">NZFS 3830</strain>
    </source>
</reference>
<name>A0A8T1U511_9STRA</name>
<dbReference type="PROSITE" id="PS51293">
    <property type="entry name" value="SANT"/>
    <property type="match status" value="1"/>
</dbReference>
<dbReference type="InterPro" id="IPR017884">
    <property type="entry name" value="SANT_dom"/>
</dbReference>
<dbReference type="VEuPathDB" id="FungiDB:PC110_g18162"/>
<keyword evidence="2" id="KW-0238">DNA-binding</keyword>
<evidence type="ECO:0000256" key="5">
    <source>
        <dbReference type="SAM" id="MobiDB-lite"/>
    </source>
</evidence>
<evidence type="ECO:0008006" key="11">
    <source>
        <dbReference type="Google" id="ProtNLM"/>
    </source>
</evidence>
<evidence type="ECO:0000259" key="8">
    <source>
        <dbReference type="PROSITE" id="PS51294"/>
    </source>
</evidence>
<dbReference type="Proteomes" id="UP000688947">
    <property type="component" value="Unassembled WGS sequence"/>
</dbReference>
<dbReference type="Pfam" id="PF00249">
    <property type="entry name" value="Myb_DNA-binding"/>
    <property type="match status" value="1"/>
</dbReference>
<dbReference type="SMART" id="SM00717">
    <property type="entry name" value="SANT"/>
    <property type="match status" value="1"/>
</dbReference>
<evidence type="ECO:0000256" key="2">
    <source>
        <dbReference type="ARBA" id="ARBA00023125"/>
    </source>
</evidence>
<dbReference type="PROSITE" id="PS51294">
    <property type="entry name" value="HTH_MYB"/>
    <property type="match status" value="1"/>
</dbReference>
<dbReference type="CDD" id="cd00167">
    <property type="entry name" value="SANT"/>
    <property type="match status" value="1"/>
</dbReference>
<organism evidence="9 10">
    <name type="scientific">Phytophthora cactorum</name>
    <dbReference type="NCBI Taxonomy" id="29920"/>
    <lineage>
        <taxon>Eukaryota</taxon>
        <taxon>Sar</taxon>
        <taxon>Stramenopiles</taxon>
        <taxon>Oomycota</taxon>
        <taxon>Peronosporomycetes</taxon>
        <taxon>Peronosporales</taxon>
        <taxon>Peronosporaceae</taxon>
        <taxon>Phytophthora</taxon>
    </lineage>
</organism>
<dbReference type="NCBIfam" id="TIGR01557">
    <property type="entry name" value="myb_SHAQKYF"/>
    <property type="match status" value="1"/>
</dbReference>
<protein>
    <recommendedName>
        <fullName evidence="11">Myb domain</fullName>
    </recommendedName>
</protein>
<feature type="domain" description="Myb-like" evidence="6">
    <location>
        <begin position="222"/>
        <end position="265"/>
    </location>
</feature>
<evidence type="ECO:0000259" key="7">
    <source>
        <dbReference type="PROSITE" id="PS51293"/>
    </source>
</evidence>
<feature type="region of interest" description="Disordered" evidence="5">
    <location>
        <begin position="346"/>
        <end position="369"/>
    </location>
</feature>
<comment type="caution">
    <text evidence="9">The sequence shown here is derived from an EMBL/GenBank/DDBJ whole genome shotgun (WGS) entry which is preliminary data.</text>
</comment>
<keyword evidence="4" id="KW-0539">Nucleus</keyword>
<dbReference type="InterPro" id="IPR001005">
    <property type="entry name" value="SANT/Myb"/>
</dbReference>
<gene>
    <name evidence="9" type="ORF">JG687_00011982</name>
</gene>
<proteinExistence type="predicted"/>
<dbReference type="PROSITE" id="PS50090">
    <property type="entry name" value="MYB_LIKE"/>
    <property type="match status" value="1"/>
</dbReference>
<dbReference type="VEuPathDB" id="FungiDB:PC110_g12159"/>
<dbReference type="EMBL" id="JAENGZ010000769">
    <property type="protein sequence ID" value="KAG6954119.1"/>
    <property type="molecule type" value="Genomic_DNA"/>
</dbReference>
<dbReference type="PANTHER" id="PTHR12802">
    <property type="entry name" value="SWI/SNF COMPLEX-RELATED"/>
    <property type="match status" value="1"/>
</dbReference>
<evidence type="ECO:0000313" key="10">
    <source>
        <dbReference type="Proteomes" id="UP000688947"/>
    </source>
</evidence>
<sequence>MLQILTRQVSRVMVENMKILLNPESWQLATVMSPKEGEGIRSLHKVMGSKRDPSVTYDEGELSPRRQRTAELYEQITAIYTRAGEIVAVCARQLIRPVDPMALLTDILHGLKSGELSLVHCRRLRLFSQTNRLPFDQWTLLPHCSRAVVEFYWSDRETEAAVLPPLVLPVWHQKILNKLQHGLQQRLLGKDSVNCVIKVAHDQNASAAVLVSLEKFLTRWLWSGEEHDRFLDGLKLYPHGPWKKIASFVGTRSPRQVQTHAQKYYEKVGRRLRGLRKDRKKLVRPEHRLDEDMVQLCQLAKDRKGPTGHVDPTLASRLRAPLSSPSKVSMSLLVLESAELQQKSFKEELQQATSFDPPSPGQSASTATTDSDAATMDLSDFDDSCLDFLIEVLGDMDAANSGGGFVVHV</sequence>